<dbReference type="KEGG" id="dcp:RN607_08185"/>
<dbReference type="PANTHER" id="PTHR47129">
    <property type="entry name" value="QUINONE OXIDOREDUCTASE 2"/>
    <property type="match status" value="1"/>
</dbReference>
<dbReference type="InterPro" id="IPR016040">
    <property type="entry name" value="NAD(P)-bd_dom"/>
</dbReference>
<evidence type="ECO:0000259" key="1">
    <source>
        <dbReference type="Pfam" id="PF13460"/>
    </source>
</evidence>
<accession>A0AA96FB71</accession>
<dbReference type="Gene3D" id="3.90.25.10">
    <property type="entry name" value="UDP-galactose 4-epimerase, domain 1"/>
    <property type="match status" value="1"/>
</dbReference>
<proteinExistence type="predicted"/>
<feature type="domain" description="NAD(P)-binding" evidence="1">
    <location>
        <begin position="14"/>
        <end position="190"/>
    </location>
</feature>
<organism evidence="2">
    <name type="scientific">Demequina capsici</name>
    <dbReference type="NCBI Taxonomy" id="3075620"/>
    <lineage>
        <taxon>Bacteria</taxon>
        <taxon>Bacillati</taxon>
        <taxon>Actinomycetota</taxon>
        <taxon>Actinomycetes</taxon>
        <taxon>Micrococcales</taxon>
        <taxon>Demequinaceae</taxon>
        <taxon>Demequina</taxon>
    </lineage>
</organism>
<dbReference type="InterPro" id="IPR052718">
    <property type="entry name" value="NmrA-type_oxidoreductase"/>
</dbReference>
<dbReference type="Gene3D" id="3.40.50.720">
    <property type="entry name" value="NAD(P)-binding Rossmann-like Domain"/>
    <property type="match status" value="1"/>
</dbReference>
<dbReference type="SUPFAM" id="SSF51735">
    <property type="entry name" value="NAD(P)-binding Rossmann-fold domains"/>
    <property type="match status" value="1"/>
</dbReference>
<dbReference type="InterPro" id="IPR036291">
    <property type="entry name" value="NAD(P)-bd_dom_sf"/>
</dbReference>
<dbReference type="Pfam" id="PF13460">
    <property type="entry name" value="NAD_binding_10"/>
    <property type="match status" value="1"/>
</dbReference>
<protein>
    <submittedName>
        <fullName evidence="2">NAD(P)H-binding protein</fullName>
    </submittedName>
</protein>
<gene>
    <name evidence="2" type="ORF">RN607_08185</name>
</gene>
<evidence type="ECO:0000313" key="2">
    <source>
        <dbReference type="EMBL" id="WNM26177.1"/>
    </source>
</evidence>
<reference evidence="2" key="1">
    <citation type="submission" date="2023-09" db="EMBL/GenBank/DDBJ databases">
        <title>Demequina sp. a novel bacteria isolated from Capsicum annuum.</title>
        <authorList>
            <person name="Humaira Z."/>
            <person name="Lee J."/>
            <person name="Cho D."/>
        </authorList>
    </citation>
    <scope>NUCLEOTIDE SEQUENCE</scope>
    <source>
        <strain evidence="2">PMTSA13</strain>
    </source>
</reference>
<dbReference type="EMBL" id="CP134880">
    <property type="protein sequence ID" value="WNM26177.1"/>
    <property type="molecule type" value="Genomic_DNA"/>
</dbReference>
<dbReference type="PANTHER" id="PTHR47129:SF1">
    <property type="entry name" value="NMRA-LIKE DOMAIN-CONTAINING PROTEIN"/>
    <property type="match status" value="1"/>
</dbReference>
<dbReference type="Proteomes" id="UP001303408">
    <property type="component" value="Chromosome"/>
</dbReference>
<sequence>MGKLVICGVDGNFGGYAASVLRELVPADRIRVTAPTPDALAEYQAAGIETAVTNFNDPDGLVAAFTGADKVLVISMPFVGPKRRAAHKNAVDACMAAGVRQVVYTSLVNATDPENPSIEKIDHAWTEAYIQATDLDYVFLRNSQYAEAMITAYLGSVPMGAMANNAGEGLMAFISRKDCARAAAHVLANPYLHHLALNINGAEAMTMAQFCGYGNAATGNDIPFRELTDEQQYEVFDAMGVPRTTDGEFKDGSEAPFSSEGMVTFGEAIRMGKMAVHSLDYTVVTGRRPITVAEMFADADSFQVGARHSVDA</sequence>
<dbReference type="RefSeq" id="WP_313541768.1">
    <property type="nucleotide sequence ID" value="NZ_CP134880.1"/>
</dbReference>
<name>A0AA96FB71_9MICO</name>
<dbReference type="AlphaFoldDB" id="A0AA96FB71"/>